<protein>
    <submittedName>
        <fullName evidence="6">Acetyl-CoA synthetase-like protein</fullName>
    </submittedName>
</protein>
<sequence>MTKAQTYVLPSFDSTHPPPQSAKIKTVADLVDFNADRNPDHVFCLQAEKDLAGSKCPPFLRISHRLFRSMILSCQQWMQQHLSELNSPSIHVEGHVVRGAPIALLVDSDVGLLVHLFALVGLGVPAILLSTRLSPLAIQSLLQETSSCAIITSSRLEGAAKEAISMYGSTVNPPTIYVQHPYRWFTKTFSTSDHTDLAQESLFNRQIAREHHYTSDTDRSVLFLHTSGTTGLPKAVPQSHRYLLHFAPYSSFEFKGIDALRDAQTTAFSTLPLYHCYGLMVPMMSLSVGKPFAIPPSGFVPSATSTVKFLRFVNASTLFIVPSILQEIADLQEGDGVEALRPLDYIACGGGSLPDRVGDKLYNSGIKIINGFGSTEAGSMGILESPGSDRDWRYFRLRKDLQTTVSDAEPAARSAGVSRFRISIRPPGWEEDIMLNDYFTTSNKRLGQDFRPAERADDVLILSTGEKVQPQRLEEVLTAHRNVRAALAFGDNRLEIGVLVESLHPMADNEVESFKKDIWPTIMEAGLAMDAHAQISSSDSIVVLKKHQSFPRSGKDSILRRAAYDMFSVEIEAMYQRLENGRMGESIDLLGGDTEEKVLQYIQANIWKSHAKPLNTTDDLFELGMDSLQATKLRRYLIAALHQSINPQARRVRIPRDFLYSHSTICQIAAALCGTLEKPAYNSDELSRILDEYAQLQQPVSKPKPATVLLTGASGALGAHLLAQLASTPTVERIICLNRPDAYGANPYIRQFKANIIKGAPMALSAVDKVEVLEANTALPFLGLSPPMYWGIASAITHIIHNAWPVDFKRTVSSFESQFKNMSNLLALARDSGSATRFVFVSSIATVAQSQGESGGAIAVPEMPFQSTWTPPSMGYGQAKLVCEKMLERAAQNDEVNGAIVRCAQISGAESSGFWNASEYFPTLVRNSKAVRALPELEGASSTLSWLPLEYAAATLTDILLLDSAHKEQRFVYHVENPVRQSWDSVLTPLSTQLRLPIVAYQEWLSRLRVLSEDGDSMDQEVNGVHDTLFDFFENEFLQVGSGKLYLDTTYTKKASKTLAEVGPIGLDLVRKYFG</sequence>
<dbReference type="PANTHER" id="PTHR43439:SF2">
    <property type="entry name" value="ENZYME, PUTATIVE (JCVI)-RELATED"/>
    <property type="match status" value="1"/>
</dbReference>
<dbReference type="Pfam" id="PF07993">
    <property type="entry name" value="NAD_binding_4"/>
    <property type="match status" value="1"/>
</dbReference>
<evidence type="ECO:0000259" key="3">
    <source>
        <dbReference type="Pfam" id="PF00501"/>
    </source>
</evidence>
<dbReference type="Pfam" id="PF00501">
    <property type="entry name" value="AMP-binding"/>
    <property type="match status" value="1"/>
</dbReference>
<dbReference type="Gene3D" id="1.10.1200.10">
    <property type="entry name" value="ACP-like"/>
    <property type="match status" value="1"/>
</dbReference>
<dbReference type="SUPFAM" id="SSF47336">
    <property type="entry name" value="ACP-like"/>
    <property type="match status" value="1"/>
</dbReference>
<evidence type="ECO:0000256" key="1">
    <source>
        <dbReference type="ARBA" id="ARBA00022450"/>
    </source>
</evidence>
<dbReference type="Gene3D" id="3.40.50.12780">
    <property type="entry name" value="N-terminal domain of ligase-like"/>
    <property type="match status" value="1"/>
</dbReference>
<evidence type="ECO:0000313" key="7">
    <source>
        <dbReference type="Proteomes" id="UP000799779"/>
    </source>
</evidence>
<name>A0A6A5WZM1_9PLEO</name>
<dbReference type="SUPFAM" id="SSF56801">
    <property type="entry name" value="Acetyl-CoA synthetase-like"/>
    <property type="match status" value="1"/>
</dbReference>
<dbReference type="EMBL" id="ML977560">
    <property type="protein sequence ID" value="KAF2006434.1"/>
    <property type="molecule type" value="Genomic_DNA"/>
</dbReference>
<keyword evidence="7" id="KW-1185">Reference proteome</keyword>
<dbReference type="PROSITE" id="PS00455">
    <property type="entry name" value="AMP_BINDING"/>
    <property type="match status" value="1"/>
</dbReference>
<evidence type="ECO:0000313" key="6">
    <source>
        <dbReference type="EMBL" id="KAF2006434.1"/>
    </source>
</evidence>
<dbReference type="Pfam" id="PF23562">
    <property type="entry name" value="AMP-binding_C_3"/>
    <property type="match status" value="1"/>
</dbReference>
<proteinExistence type="predicted"/>
<dbReference type="OrthoDB" id="429813at2759"/>
<dbReference type="Gene3D" id="3.40.50.720">
    <property type="entry name" value="NAD(P)-binding Rossmann-like Domain"/>
    <property type="match status" value="1"/>
</dbReference>
<reference evidence="6" key="1">
    <citation type="journal article" date="2020" name="Stud. Mycol.">
        <title>101 Dothideomycetes genomes: a test case for predicting lifestyles and emergence of pathogens.</title>
        <authorList>
            <person name="Haridas S."/>
            <person name="Albert R."/>
            <person name="Binder M."/>
            <person name="Bloem J."/>
            <person name="Labutti K."/>
            <person name="Salamov A."/>
            <person name="Andreopoulos B."/>
            <person name="Baker S."/>
            <person name="Barry K."/>
            <person name="Bills G."/>
            <person name="Bluhm B."/>
            <person name="Cannon C."/>
            <person name="Castanera R."/>
            <person name="Culley D."/>
            <person name="Daum C."/>
            <person name="Ezra D."/>
            <person name="Gonzalez J."/>
            <person name="Henrissat B."/>
            <person name="Kuo A."/>
            <person name="Liang C."/>
            <person name="Lipzen A."/>
            <person name="Lutzoni F."/>
            <person name="Magnuson J."/>
            <person name="Mondo S."/>
            <person name="Nolan M."/>
            <person name="Ohm R."/>
            <person name="Pangilinan J."/>
            <person name="Park H.-J."/>
            <person name="Ramirez L."/>
            <person name="Alfaro M."/>
            <person name="Sun H."/>
            <person name="Tritt A."/>
            <person name="Yoshinaga Y."/>
            <person name="Zwiers L.-H."/>
            <person name="Turgeon B."/>
            <person name="Goodwin S."/>
            <person name="Spatafora J."/>
            <person name="Crous P."/>
            <person name="Grigoriev I."/>
        </authorList>
    </citation>
    <scope>NUCLEOTIDE SEQUENCE</scope>
    <source>
        <strain evidence="6">CBS 123094</strain>
    </source>
</reference>
<dbReference type="InterPro" id="IPR020845">
    <property type="entry name" value="AMP-binding_CS"/>
</dbReference>
<gene>
    <name evidence="6" type="ORF">P154DRAFT_604016</name>
</gene>
<dbReference type="InterPro" id="IPR013120">
    <property type="entry name" value="FAR_NAD-bd"/>
</dbReference>
<dbReference type="InterPro" id="IPR036736">
    <property type="entry name" value="ACP-like_sf"/>
</dbReference>
<dbReference type="InterPro" id="IPR042099">
    <property type="entry name" value="ANL_N_sf"/>
</dbReference>
<feature type="domain" description="Carrier" evidence="4">
    <location>
        <begin position="613"/>
        <end position="647"/>
    </location>
</feature>
<organism evidence="6 7">
    <name type="scientific">Amniculicola lignicola CBS 123094</name>
    <dbReference type="NCBI Taxonomy" id="1392246"/>
    <lineage>
        <taxon>Eukaryota</taxon>
        <taxon>Fungi</taxon>
        <taxon>Dikarya</taxon>
        <taxon>Ascomycota</taxon>
        <taxon>Pezizomycotina</taxon>
        <taxon>Dothideomycetes</taxon>
        <taxon>Pleosporomycetidae</taxon>
        <taxon>Pleosporales</taxon>
        <taxon>Amniculicolaceae</taxon>
        <taxon>Amniculicola</taxon>
    </lineage>
</organism>
<keyword evidence="2" id="KW-0597">Phosphoprotein</keyword>
<dbReference type="InterPro" id="IPR009081">
    <property type="entry name" value="PP-bd_ACP"/>
</dbReference>
<evidence type="ECO:0000256" key="2">
    <source>
        <dbReference type="ARBA" id="ARBA00022553"/>
    </source>
</evidence>
<evidence type="ECO:0000259" key="5">
    <source>
        <dbReference type="Pfam" id="PF07993"/>
    </source>
</evidence>
<dbReference type="Proteomes" id="UP000799779">
    <property type="component" value="Unassembled WGS sequence"/>
</dbReference>
<dbReference type="InterPro" id="IPR051414">
    <property type="entry name" value="Adenylate-forming_Reductase"/>
</dbReference>
<dbReference type="InterPro" id="IPR036291">
    <property type="entry name" value="NAD(P)-bd_dom_sf"/>
</dbReference>
<dbReference type="Pfam" id="PF00550">
    <property type="entry name" value="PP-binding"/>
    <property type="match status" value="1"/>
</dbReference>
<feature type="domain" description="AMP-dependent synthetase/ligase" evidence="3">
    <location>
        <begin position="97"/>
        <end position="387"/>
    </location>
</feature>
<keyword evidence="1" id="KW-0596">Phosphopantetheine</keyword>
<dbReference type="PANTHER" id="PTHR43439">
    <property type="entry name" value="PHENYLACETATE-COENZYME A LIGASE"/>
    <property type="match status" value="1"/>
</dbReference>
<feature type="domain" description="Thioester reductase (TE)" evidence="5">
    <location>
        <begin position="710"/>
        <end position="954"/>
    </location>
</feature>
<evidence type="ECO:0000259" key="4">
    <source>
        <dbReference type="Pfam" id="PF00550"/>
    </source>
</evidence>
<dbReference type="SUPFAM" id="SSF51735">
    <property type="entry name" value="NAD(P)-binding Rossmann-fold domains"/>
    <property type="match status" value="1"/>
</dbReference>
<dbReference type="AlphaFoldDB" id="A0A6A5WZM1"/>
<accession>A0A6A5WZM1</accession>
<dbReference type="InterPro" id="IPR000873">
    <property type="entry name" value="AMP-dep_synth/lig_dom"/>
</dbReference>